<protein>
    <submittedName>
        <fullName evidence="1">Unannotated protein</fullName>
    </submittedName>
</protein>
<accession>A0A6J7ER68</accession>
<evidence type="ECO:0000313" key="1">
    <source>
        <dbReference type="EMBL" id="CAB4882599.1"/>
    </source>
</evidence>
<dbReference type="EMBL" id="CAFBLU010000049">
    <property type="protein sequence ID" value="CAB4882599.1"/>
    <property type="molecule type" value="Genomic_DNA"/>
</dbReference>
<name>A0A6J7ER68_9ZZZZ</name>
<sequence length="107" mass="11273">MHYCLGDIASLFHVVLEVGGGEVLATSGDDDVLLTPGDLQVAVLIECSDVPSVEPTVNDGSERGIIVLVVALEDVGALDQDFTVFVSNLELHTWKRAADGAEPVVLN</sequence>
<gene>
    <name evidence="1" type="ORF">UFOPK3444_01587</name>
</gene>
<dbReference type="AlphaFoldDB" id="A0A6J7ER68"/>
<reference evidence="1" key="1">
    <citation type="submission" date="2020-05" db="EMBL/GenBank/DDBJ databases">
        <authorList>
            <person name="Chiriac C."/>
            <person name="Salcher M."/>
            <person name="Ghai R."/>
            <person name="Kavagutti S V."/>
        </authorList>
    </citation>
    <scope>NUCLEOTIDE SEQUENCE</scope>
</reference>
<proteinExistence type="predicted"/>
<organism evidence="1">
    <name type="scientific">freshwater metagenome</name>
    <dbReference type="NCBI Taxonomy" id="449393"/>
    <lineage>
        <taxon>unclassified sequences</taxon>
        <taxon>metagenomes</taxon>
        <taxon>ecological metagenomes</taxon>
    </lineage>
</organism>